<evidence type="ECO:0000256" key="4">
    <source>
        <dbReference type="HAMAP-Rule" id="MF_00724"/>
    </source>
</evidence>
<evidence type="ECO:0000256" key="6">
    <source>
        <dbReference type="SAM" id="MobiDB-lite"/>
    </source>
</evidence>
<dbReference type="AlphaFoldDB" id="A0A5C6CW85"/>
<comment type="similarity">
    <text evidence="2 4">Belongs to the FliE family.</text>
</comment>
<evidence type="ECO:0000256" key="5">
    <source>
        <dbReference type="NCBIfam" id="TIGR00205"/>
    </source>
</evidence>
<feature type="region of interest" description="Disordered" evidence="6">
    <location>
        <begin position="1"/>
        <end position="24"/>
    </location>
</feature>
<name>A0A5C6CW85_9BACT</name>
<reference evidence="7 8" key="1">
    <citation type="submission" date="2019-02" db="EMBL/GenBank/DDBJ databases">
        <title>Deep-cultivation of Planctomycetes and their phenomic and genomic characterization uncovers novel biology.</title>
        <authorList>
            <person name="Wiegand S."/>
            <person name="Jogler M."/>
            <person name="Boedeker C."/>
            <person name="Pinto D."/>
            <person name="Vollmers J."/>
            <person name="Rivas-Marin E."/>
            <person name="Kohn T."/>
            <person name="Peeters S.H."/>
            <person name="Heuer A."/>
            <person name="Rast P."/>
            <person name="Oberbeckmann S."/>
            <person name="Bunk B."/>
            <person name="Jeske O."/>
            <person name="Meyerdierks A."/>
            <person name="Storesund J.E."/>
            <person name="Kallscheuer N."/>
            <person name="Luecker S."/>
            <person name="Lage O.M."/>
            <person name="Pohl T."/>
            <person name="Merkel B.J."/>
            <person name="Hornburger P."/>
            <person name="Mueller R.-W."/>
            <person name="Bruemmer F."/>
            <person name="Labrenz M."/>
            <person name="Spormann A.M."/>
            <person name="Op Den Camp H."/>
            <person name="Overmann J."/>
            <person name="Amann R."/>
            <person name="Jetten M.S.M."/>
            <person name="Mascher T."/>
            <person name="Medema M.H."/>
            <person name="Devos D.P."/>
            <person name="Kaster A.-K."/>
            <person name="Ovreas L."/>
            <person name="Rohde M."/>
            <person name="Galperin M.Y."/>
            <person name="Jogler C."/>
        </authorList>
    </citation>
    <scope>NUCLEOTIDE SEQUENCE [LARGE SCALE GENOMIC DNA]</scope>
    <source>
        <strain evidence="7 8">Pla144</strain>
    </source>
</reference>
<sequence>MSSITPSQLFTQQALPQTVKPPVQGESTASFKDFLLDSIRDVNSMQQQADQAVETMMTGGEADPAEVLTAVQKADLAFRLMMQMRNKMMQVYQEVKEIRV</sequence>
<dbReference type="EMBL" id="SJPS01000003">
    <property type="protein sequence ID" value="TWU27797.1"/>
    <property type="molecule type" value="Genomic_DNA"/>
</dbReference>
<dbReference type="GO" id="GO:0005198">
    <property type="term" value="F:structural molecule activity"/>
    <property type="evidence" value="ECO:0007669"/>
    <property type="project" value="UniProtKB-UniRule"/>
</dbReference>
<dbReference type="GO" id="GO:0071973">
    <property type="term" value="P:bacterial-type flagellum-dependent cell motility"/>
    <property type="evidence" value="ECO:0007669"/>
    <property type="project" value="InterPro"/>
</dbReference>
<evidence type="ECO:0000256" key="3">
    <source>
        <dbReference type="ARBA" id="ARBA00023143"/>
    </source>
</evidence>
<dbReference type="Pfam" id="PF02049">
    <property type="entry name" value="FliE"/>
    <property type="match status" value="1"/>
</dbReference>
<gene>
    <name evidence="4" type="primary">fliE</name>
    <name evidence="7" type="ORF">Pla144_25740</name>
</gene>
<keyword evidence="7" id="KW-0969">Cilium</keyword>
<proteinExistence type="inferred from homology"/>
<dbReference type="NCBIfam" id="TIGR00205">
    <property type="entry name" value="fliE"/>
    <property type="match status" value="1"/>
</dbReference>
<evidence type="ECO:0000313" key="7">
    <source>
        <dbReference type="EMBL" id="TWU27797.1"/>
    </source>
</evidence>
<dbReference type="GO" id="GO:0003774">
    <property type="term" value="F:cytoskeletal motor activity"/>
    <property type="evidence" value="ECO:0007669"/>
    <property type="project" value="InterPro"/>
</dbReference>
<feature type="compositionally biased region" description="Polar residues" evidence="6">
    <location>
        <begin position="1"/>
        <end position="16"/>
    </location>
</feature>
<dbReference type="InterPro" id="IPR001624">
    <property type="entry name" value="FliE"/>
</dbReference>
<accession>A0A5C6CW85</accession>
<evidence type="ECO:0000313" key="8">
    <source>
        <dbReference type="Proteomes" id="UP000318437"/>
    </source>
</evidence>
<evidence type="ECO:0000256" key="2">
    <source>
        <dbReference type="ARBA" id="ARBA00009272"/>
    </source>
</evidence>
<dbReference type="GO" id="GO:0009425">
    <property type="term" value="C:bacterial-type flagellum basal body"/>
    <property type="evidence" value="ECO:0007669"/>
    <property type="project" value="UniProtKB-SubCell"/>
</dbReference>
<comment type="caution">
    <text evidence="7">The sequence shown here is derived from an EMBL/GenBank/DDBJ whole genome shotgun (WGS) entry which is preliminary data.</text>
</comment>
<dbReference type="PANTHER" id="PTHR34653">
    <property type="match status" value="1"/>
</dbReference>
<protein>
    <recommendedName>
        <fullName evidence="4 5">Flagellar hook-basal body complex protein FliE</fullName>
    </recommendedName>
</protein>
<dbReference type="PRINTS" id="PR01006">
    <property type="entry name" value="FLGHOOKFLIE"/>
</dbReference>
<keyword evidence="3 4" id="KW-0975">Bacterial flagellum</keyword>
<keyword evidence="8" id="KW-1185">Reference proteome</keyword>
<dbReference type="HAMAP" id="MF_00724">
    <property type="entry name" value="FliE"/>
    <property type="match status" value="1"/>
</dbReference>
<keyword evidence="7" id="KW-0966">Cell projection</keyword>
<organism evidence="7 8">
    <name type="scientific">Bythopirellula polymerisocia</name>
    <dbReference type="NCBI Taxonomy" id="2528003"/>
    <lineage>
        <taxon>Bacteria</taxon>
        <taxon>Pseudomonadati</taxon>
        <taxon>Planctomycetota</taxon>
        <taxon>Planctomycetia</taxon>
        <taxon>Pirellulales</taxon>
        <taxon>Lacipirellulaceae</taxon>
        <taxon>Bythopirellula</taxon>
    </lineage>
</organism>
<dbReference type="PANTHER" id="PTHR34653:SF1">
    <property type="entry name" value="FLAGELLAR HOOK-BASAL BODY COMPLEX PROTEIN FLIE"/>
    <property type="match status" value="1"/>
</dbReference>
<dbReference type="OrthoDB" id="285952at2"/>
<dbReference type="RefSeq" id="WP_146450954.1">
    <property type="nucleotide sequence ID" value="NZ_SJPS01000003.1"/>
</dbReference>
<keyword evidence="7" id="KW-0282">Flagellum</keyword>
<dbReference type="Proteomes" id="UP000318437">
    <property type="component" value="Unassembled WGS sequence"/>
</dbReference>
<comment type="subcellular location">
    <subcellularLocation>
        <location evidence="1 4">Bacterial flagellum basal body</location>
    </subcellularLocation>
</comment>
<evidence type="ECO:0000256" key="1">
    <source>
        <dbReference type="ARBA" id="ARBA00004117"/>
    </source>
</evidence>